<dbReference type="InterPro" id="IPR002789">
    <property type="entry name" value="HerA_central"/>
</dbReference>
<evidence type="ECO:0000256" key="6">
    <source>
        <dbReference type="ARBA" id="ARBA00023235"/>
    </source>
</evidence>
<evidence type="ECO:0000256" key="4">
    <source>
        <dbReference type="ARBA" id="ARBA00022840"/>
    </source>
</evidence>
<dbReference type="EMBL" id="JACZEP010000005">
    <property type="protein sequence ID" value="MBE1206032.1"/>
    <property type="molecule type" value="Genomic_DNA"/>
</dbReference>
<evidence type="ECO:0000256" key="2">
    <source>
        <dbReference type="ARBA" id="ARBA00022801"/>
    </source>
</evidence>
<evidence type="ECO:0000256" key="3">
    <source>
        <dbReference type="ARBA" id="ARBA00022806"/>
    </source>
</evidence>
<evidence type="ECO:0000259" key="7">
    <source>
        <dbReference type="SMART" id="SM00382"/>
    </source>
</evidence>
<dbReference type="PANTHER" id="PTHR42957">
    <property type="entry name" value="HELICASE MJ1565-RELATED"/>
    <property type="match status" value="1"/>
</dbReference>
<feature type="domain" description="AAA+ ATPase" evidence="7">
    <location>
        <begin position="168"/>
        <end position="516"/>
    </location>
</feature>
<dbReference type="InterPro" id="IPR027417">
    <property type="entry name" value="P-loop_NTPase"/>
</dbReference>
<evidence type="ECO:0000256" key="1">
    <source>
        <dbReference type="ARBA" id="ARBA00022741"/>
    </source>
</evidence>
<keyword evidence="4 8" id="KW-0067">ATP-binding</keyword>
<dbReference type="RefSeq" id="WP_192567317.1">
    <property type="nucleotide sequence ID" value="NZ_JACZEP010000005.1"/>
</dbReference>
<dbReference type="Proteomes" id="UP000598227">
    <property type="component" value="Unassembled WGS sequence"/>
</dbReference>
<dbReference type="PANTHER" id="PTHR42957:SF1">
    <property type="entry name" value="HELICASE MJ1565-RELATED"/>
    <property type="match status" value="1"/>
</dbReference>
<reference evidence="8 9" key="1">
    <citation type="submission" date="2020-09" db="EMBL/GenBank/DDBJ databases">
        <title>Draft Genome Sequence of Aminobacter carboxidus type strain DSM 1086, a soil Gram-negative carboxydobacterium.</title>
        <authorList>
            <person name="Turrini P."/>
            <person name="Tescari M."/>
            <person name="Artuso I."/>
            <person name="Lugli G.A."/>
            <person name="Frangipani E."/>
            <person name="Ventura M."/>
            <person name="Visca P."/>
        </authorList>
    </citation>
    <scope>NUCLEOTIDE SEQUENCE [LARGE SCALE GENOMIC DNA]</scope>
    <source>
        <strain evidence="8 9">DSM 1086</strain>
    </source>
</reference>
<comment type="caution">
    <text evidence="8">The sequence shown here is derived from an EMBL/GenBank/DDBJ whole genome shotgun (WGS) entry which is preliminary data.</text>
</comment>
<evidence type="ECO:0000313" key="9">
    <source>
        <dbReference type="Proteomes" id="UP000598227"/>
    </source>
</evidence>
<evidence type="ECO:0000256" key="5">
    <source>
        <dbReference type="ARBA" id="ARBA00023125"/>
    </source>
</evidence>
<dbReference type="InterPro" id="IPR003593">
    <property type="entry name" value="AAA+_ATPase"/>
</dbReference>
<evidence type="ECO:0000313" key="8">
    <source>
        <dbReference type="EMBL" id="MBE1206032.1"/>
    </source>
</evidence>
<keyword evidence="1" id="KW-0547">Nucleotide-binding</keyword>
<dbReference type="SUPFAM" id="SSF52540">
    <property type="entry name" value="P-loop containing nucleoside triphosphate hydrolases"/>
    <property type="match status" value="1"/>
</dbReference>
<dbReference type="SMART" id="SM00382">
    <property type="entry name" value="AAA"/>
    <property type="match status" value="1"/>
</dbReference>
<organism evidence="8 9">
    <name type="scientific">Aminobacter carboxidus</name>
    <dbReference type="NCBI Taxonomy" id="376165"/>
    <lineage>
        <taxon>Bacteria</taxon>
        <taxon>Pseudomonadati</taxon>
        <taxon>Pseudomonadota</taxon>
        <taxon>Alphaproteobacteria</taxon>
        <taxon>Hyphomicrobiales</taxon>
        <taxon>Phyllobacteriaceae</taxon>
        <taxon>Aminobacter</taxon>
    </lineage>
</organism>
<accession>A0ABR9GQT1</accession>
<keyword evidence="5" id="KW-0238">DNA-binding</keyword>
<keyword evidence="6" id="KW-0413">Isomerase</keyword>
<keyword evidence="2" id="KW-0378">Hydrolase</keyword>
<dbReference type="Gene3D" id="3.40.50.300">
    <property type="entry name" value="P-loop containing nucleotide triphosphate hydrolases"/>
    <property type="match status" value="2"/>
</dbReference>
<dbReference type="Pfam" id="PF01935">
    <property type="entry name" value="DUF87"/>
    <property type="match status" value="1"/>
</dbReference>
<gene>
    <name evidence="8" type="ORF">IHE39_17185</name>
</gene>
<name>A0ABR9GQT1_9HYPH</name>
<dbReference type="GO" id="GO:0005524">
    <property type="term" value="F:ATP binding"/>
    <property type="evidence" value="ECO:0007669"/>
    <property type="project" value="UniProtKB-KW"/>
</dbReference>
<protein>
    <submittedName>
        <fullName evidence="8">ATP-binding protein</fullName>
    </submittedName>
</protein>
<dbReference type="InterPro" id="IPR008571">
    <property type="entry name" value="HerA-like"/>
</dbReference>
<dbReference type="Pfam" id="PF05872">
    <property type="entry name" value="HerA_C"/>
    <property type="match status" value="1"/>
</dbReference>
<dbReference type="InterPro" id="IPR033186">
    <property type="entry name" value="HerA_C"/>
</dbReference>
<keyword evidence="9" id="KW-1185">Reference proteome</keyword>
<sequence>MGLPTAAFEAGRYVGSIVYVEPAVVRLNLPHGTISVAPSYSGHRVGRGEVGEFVVIEGETQGILGRITQIRLLDGDRLTVEPARKSEAVTANPIGSVQLLLSIDLATGKISRGIPEHPRIGQYAYAAHPDLVKHAIEQNGGEAGKFVELAHLPQSPTTRISFPPESIFGRHCAVLGTTGGGKSWTLARLLGEIARHRGKAILFDPSGEFRTLNDRAGHVWLGGQPAAADDSRFFVGFPHKHLSESDLFAMFQPSGGSQSPKLREALQSLKLLHLAPELGTDGLLIKAQQAKAPVVNKQTEHAAALRQPGAAYDITKLADQIYEECVFPTGGFQNNPNPANWGGADVNGRGYCTTLVSRISVLVHSAEMAPVFAPGALADLTEVIQEFLADDRYSILRVSMEDLPFEHHTRELVANALGHHLIKLARRGAFKDKPLIVALDEAHQFLNKSIGDEFNRVRLESFALIAKEGRKYGLHALLATQRPRDIPEDVLSQMGMFIVHRLINEKDRQIVEQACGSLDASAASFLPILGQGEALVIGLDTPMTMPVQILRPVNPPDSTPAALWK</sequence>
<proteinExistence type="predicted"/>
<keyword evidence="3" id="KW-0347">Helicase</keyword>